<dbReference type="InterPro" id="IPR009467">
    <property type="entry name" value="Glycolipid-bd_prot_put"/>
</dbReference>
<dbReference type="SUPFAM" id="SSF159275">
    <property type="entry name" value="PA1994-like"/>
    <property type="match status" value="1"/>
</dbReference>
<dbReference type="Pfam" id="PF06475">
    <property type="entry name" value="Glycolipid_bind"/>
    <property type="match status" value="1"/>
</dbReference>
<dbReference type="RefSeq" id="WP_378225801.1">
    <property type="nucleotide sequence ID" value="NZ_JBHRTK010000037.1"/>
</dbReference>
<evidence type="ECO:0000313" key="1">
    <source>
        <dbReference type="EMBL" id="MFC3209433.1"/>
    </source>
</evidence>
<proteinExistence type="predicted"/>
<reference evidence="2" key="1">
    <citation type="journal article" date="2019" name="Int. J. Syst. Evol. Microbiol.">
        <title>The Global Catalogue of Microorganisms (GCM) 10K type strain sequencing project: providing services to taxonomists for standard genome sequencing and annotation.</title>
        <authorList>
            <consortium name="The Broad Institute Genomics Platform"/>
            <consortium name="The Broad Institute Genome Sequencing Center for Infectious Disease"/>
            <person name="Wu L."/>
            <person name="Ma J."/>
        </authorList>
    </citation>
    <scope>NUCLEOTIDE SEQUENCE [LARGE SCALE GENOMIC DNA]</scope>
    <source>
        <strain evidence="2">KCTC 52165</strain>
    </source>
</reference>
<comment type="caution">
    <text evidence="1">The sequence shown here is derived from an EMBL/GenBank/DDBJ whole genome shotgun (WGS) entry which is preliminary data.</text>
</comment>
<dbReference type="Proteomes" id="UP001595583">
    <property type="component" value="Unassembled WGS sequence"/>
</dbReference>
<organism evidence="1 2">
    <name type="scientific">Aquamicrobium soli</name>
    <dbReference type="NCBI Taxonomy" id="1811518"/>
    <lineage>
        <taxon>Bacteria</taxon>
        <taxon>Pseudomonadati</taxon>
        <taxon>Pseudomonadota</taxon>
        <taxon>Alphaproteobacteria</taxon>
        <taxon>Hyphomicrobiales</taxon>
        <taxon>Phyllobacteriaceae</taxon>
        <taxon>Aquamicrobium</taxon>
    </lineage>
</organism>
<protein>
    <submittedName>
        <fullName evidence="1">Glycolipid-binding domain-containing protein</fullName>
    </submittedName>
</protein>
<name>A0ABV7KGE6_9HYPH</name>
<gene>
    <name evidence="1" type="ORF">ACFOHJ_24715</name>
</gene>
<sequence>MTMLRWVEWTGHGLQHVELGDENGRFTADAIVIASDPAMFGATFRIVADEDWLVRRVEVAVSGGPSVLLQSDGRGNWNRDGQRVAHLAGALEPDISATPLTNSFPVRRLRLRKGESAEIRTAYVELPALDLFADGQRYTCLEEGRRYLYESLDSDFRAELAFDASGFVMDYPGLFRRLA</sequence>
<accession>A0ABV7KGE6</accession>
<evidence type="ECO:0000313" key="2">
    <source>
        <dbReference type="Proteomes" id="UP001595583"/>
    </source>
</evidence>
<dbReference type="EMBL" id="JBHRTK010000037">
    <property type="protein sequence ID" value="MFC3209433.1"/>
    <property type="molecule type" value="Genomic_DNA"/>
</dbReference>
<keyword evidence="2" id="KW-1185">Reference proteome</keyword>